<gene>
    <name evidence="2" type="ORF">CEP51_008814</name>
</gene>
<feature type="compositionally biased region" description="Polar residues" evidence="1">
    <location>
        <begin position="44"/>
        <end position="54"/>
    </location>
</feature>
<protein>
    <submittedName>
        <fullName evidence="2">Uncharacterized protein</fullName>
    </submittedName>
</protein>
<dbReference type="AlphaFoldDB" id="A0A428RJK2"/>
<feature type="region of interest" description="Disordered" evidence="1">
    <location>
        <begin position="1"/>
        <end position="75"/>
    </location>
</feature>
<reference evidence="2 3" key="1">
    <citation type="submission" date="2017-06" db="EMBL/GenBank/DDBJ databases">
        <title>Comparative genomic analysis of Ambrosia Fusariam Clade fungi.</title>
        <authorList>
            <person name="Stajich J.E."/>
            <person name="Carrillo J."/>
            <person name="Kijimoto T."/>
            <person name="Eskalen A."/>
            <person name="O'Donnell K."/>
            <person name="Kasson M."/>
        </authorList>
    </citation>
    <scope>NUCLEOTIDE SEQUENCE [LARGE SCALE GENOMIC DNA]</scope>
    <source>
        <strain evidence="2 3">NRRL62606</strain>
    </source>
</reference>
<evidence type="ECO:0000256" key="1">
    <source>
        <dbReference type="SAM" id="MobiDB-lite"/>
    </source>
</evidence>
<comment type="caution">
    <text evidence="2">The sequence shown here is derived from an EMBL/GenBank/DDBJ whole genome shotgun (WGS) entry which is preliminary data.</text>
</comment>
<dbReference type="EMBL" id="NKCL01000236">
    <property type="protein sequence ID" value="RSL77733.1"/>
    <property type="molecule type" value="Genomic_DNA"/>
</dbReference>
<evidence type="ECO:0000313" key="2">
    <source>
        <dbReference type="EMBL" id="RSL77733.1"/>
    </source>
</evidence>
<sequence>MMASQQYHGGPPNHNRRSSEDWTPDMRDSQARGKDPDREEETASVHSGTSTNSEILKIGGRHYEETHWEKERKGEAMSVLDNPEVLLAQAQANGDSVTGQRVRFQRMLCGYDDERDRFPVHQMKISKGQQQYGGHPHQGGR</sequence>
<feature type="compositionally biased region" description="Basic and acidic residues" evidence="1">
    <location>
        <begin position="17"/>
        <end position="43"/>
    </location>
</feature>
<evidence type="ECO:0000313" key="3">
    <source>
        <dbReference type="Proteomes" id="UP000287972"/>
    </source>
</evidence>
<dbReference type="Proteomes" id="UP000287972">
    <property type="component" value="Unassembled WGS sequence"/>
</dbReference>
<keyword evidence="3" id="KW-1185">Reference proteome</keyword>
<proteinExistence type="predicted"/>
<organism evidence="2 3">
    <name type="scientific">Fusarium floridanum</name>
    <dbReference type="NCBI Taxonomy" id="1325733"/>
    <lineage>
        <taxon>Eukaryota</taxon>
        <taxon>Fungi</taxon>
        <taxon>Dikarya</taxon>
        <taxon>Ascomycota</taxon>
        <taxon>Pezizomycotina</taxon>
        <taxon>Sordariomycetes</taxon>
        <taxon>Hypocreomycetidae</taxon>
        <taxon>Hypocreales</taxon>
        <taxon>Nectriaceae</taxon>
        <taxon>Fusarium</taxon>
        <taxon>Fusarium solani species complex</taxon>
    </lineage>
</organism>
<accession>A0A428RJK2</accession>
<feature type="compositionally biased region" description="Basic and acidic residues" evidence="1">
    <location>
        <begin position="61"/>
        <end position="75"/>
    </location>
</feature>
<name>A0A428RJK2_9HYPO</name>